<feature type="domain" description="PEGA" evidence="1">
    <location>
        <begin position="44"/>
        <end position="113"/>
    </location>
</feature>
<name>A0A101HFK7_9BACT</name>
<gene>
    <name evidence="2" type="ORF">XD93_1168</name>
</gene>
<dbReference type="AlphaFoldDB" id="A0A101HFK7"/>
<dbReference type="InterPro" id="IPR013229">
    <property type="entry name" value="PEGA"/>
</dbReference>
<evidence type="ECO:0000313" key="3">
    <source>
        <dbReference type="Proteomes" id="UP000053904"/>
    </source>
</evidence>
<dbReference type="PANTHER" id="PTHR36194:SF1">
    <property type="entry name" value="S-LAYER-LIKE PROTEIN"/>
    <property type="match status" value="1"/>
</dbReference>
<reference evidence="3" key="1">
    <citation type="journal article" date="2015" name="MBio">
        <title>Genome-Resolved Metagenomic Analysis Reveals Roles for Candidate Phyla and Other Microbial Community Members in Biogeochemical Transformations in Oil Reservoirs.</title>
        <authorList>
            <person name="Hu P."/>
            <person name="Tom L."/>
            <person name="Singh A."/>
            <person name="Thomas B.C."/>
            <person name="Baker B.J."/>
            <person name="Piceno Y.M."/>
            <person name="Andersen G.L."/>
            <person name="Banfield J.F."/>
        </authorList>
    </citation>
    <scope>NUCLEOTIDE SEQUENCE [LARGE SCALE GENOMIC DNA]</scope>
</reference>
<dbReference type="EMBL" id="LGGO01000228">
    <property type="protein sequence ID" value="KUK75977.1"/>
    <property type="molecule type" value="Genomic_DNA"/>
</dbReference>
<dbReference type="Proteomes" id="UP000053904">
    <property type="component" value="Unassembled WGS sequence"/>
</dbReference>
<feature type="domain" description="PEGA" evidence="1">
    <location>
        <begin position="137"/>
        <end position="200"/>
    </location>
</feature>
<comment type="caution">
    <text evidence="2">The sequence shown here is derived from an EMBL/GenBank/DDBJ whole genome shotgun (WGS) entry which is preliminary data.</text>
</comment>
<proteinExistence type="predicted"/>
<evidence type="ECO:0000259" key="1">
    <source>
        <dbReference type="Pfam" id="PF08308"/>
    </source>
</evidence>
<protein>
    <submittedName>
        <fullName evidence="2">WD40-domain containing protein</fullName>
    </submittedName>
</protein>
<sequence>MKKLKTVPIIILATLALSVLIYFLPTNGIASKIPFLNQFYTNTTLEVVTIKGKARVSINGKEYGETPVTINELSPGDYTVELERISDSESFYKKQTLNVKLTKNTTSRVEIEIGPAGILHGAILYYSPQNNLGKNEGTLSVLSEVEGSKIYLDGEYLKKTPVISEKLTTKEYELEVSAEGYETVKIPILIEQGNLLNVKTYLFPIPITFETVDNG</sequence>
<evidence type="ECO:0000313" key="2">
    <source>
        <dbReference type="EMBL" id="KUK75977.1"/>
    </source>
</evidence>
<dbReference type="Pfam" id="PF08308">
    <property type="entry name" value="PEGA"/>
    <property type="match status" value="2"/>
</dbReference>
<accession>A0A101HFK7</accession>
<dbReference type="PANTHER" id="PTHR36194">
    <property type="entry name" value="S-LAYER-LIKE PROTEIN"/>
    <property type="match status" value="1"/>
</dbReference>
<organism evidence="2 3">
    <name type="scientific">candidate division WS6 bacterium 34_10</name>
    <dbReference type="NCBI Taxonomy" id="1641389"/>
    <lineage>
        <taxon>Bacteria</taxon>
        <taxon>Candidatus Dojkabacteria</taxon>
    </lineage>
</organism>